<evidence type="ECO:0008006" key="2">
    <source>
        <dbReference type="Google" id="ProtNLM"/>
    </source>
</evidence>
<sequence>FTGDQIREIAHAIKHHCSNRGGDGKLLDILRDADMIESFGATGIMRCLDFKAPIPLYDPENVKGETWGMKAVDFNKRIDSGIGVGEFIVDQLNFQISWYDNLATETARRFVKPLVQFLKDYILQLEKENDQWRFIE</sequence>
<organism evidence="1">
    <name type="scientific">marine sediment metagenome</name>
    <dbReference type="NCBI Taxonomy" id="412755"/>
    <lineage>
        <taxon>unclassified sequences</taxon>
        <taxon>metagenomes</taxon>
        <taxon>ecological metagenomes</taxon>
    </lineage>
</organism>
<dbReference type="Gene3D" id="1.20.58.1910">
    <property type="match status" value="1"/>
</dbReference>
<dbReference type="EMBL" id="LAZR01054033">
    <property type="protein sequence ID" value="KKK79424.1"/>
    <property type="molecule type" value="Genomic_DNA"/>
</dbReference>
<proteinExistence type="predicted"/>
<evidence type="ECO:0000313" key="1">
    <source>
        <dbReference type="EMBL" id="KKK79424.1"/>
    </source>
</evidence>
<name>A0A0F9ALT8_9ZZZZ</name>
<dbReference type="AlphaFoldDB" id="A0A0F9ALT8"/>
<reference evidence="1" key="1">
    <citation type="journal article" date="2015" name="Nature">
        <title>Complex archaea that bridge the gap between prokaryotes and eukaryotes.</title>
        <authorList>
            <person name="Spang A."/>
            <person name="Saw J.H."/>
            <person name="Jorgensen S.L."/>
            <person name="Zaremba-Niedzwiedzka K."/>
            <person name="Martijn J."/>
            <person name="Lind A.E."/>
            <person name="van Eijk R."/>
            <person name="Schleper C."/>
            <person name="Guy L."/>
            <person name="Ettema T.J."/>
        </authorList>
    </citation>
    <scope>NUCLEOTIDE SEQUENCE</scope>
</reference>
<protein>
    <recommendedName>
        <fullName evidence="2">HD domain-containing protein</fullName>
    </recommendedName>
</protein>
<gene>
    <name evidence="1" type="ORF">LCGC14_2833660</name>
</gene>
<accession>A0A0F9ALT8</accession>
<feature type="non-terminal residue" evidence="1">
    <location>
        <position position="1"/>
    </location>
</feature>
<comment type="caution">
    <text evidence="1">The sequence shown here is derived from an EMBL/GenBank/DDBJ whole genome shotgun (WGS) entry which is preliminary data.</text>
</comment>
<dbReference type="SUPFAM" id="SSF109604">
    <property type="entry name" value="HD-domain/PDEase-like"/>
    <property type="match status" value="1"/>
</dbReference>